<comment type="similarity">
    <text evidence="1">Belongs to the leucine-binding protein family.</text>
</comment>
<accession>A4G8G7</accession>
<evidence type="ECO:0000256" key="2">
    <source>
        <dbReference type="ARBA" id="ARBA00022448"/>
    </source>
</evidence>
<dbReference type="STRING" id="204773.HEAR2682"/>
<evidence type="ECO:0000256" key="1">
    <source>
        <dbReference type="ARBA" id="ARBA00010062"/>
    </source>
</evidence>
<gene>
    <name evidence="7" type="ordered locus">HEAR2682</name>
</gene>
<dbReference type="InterPro" id="IPR028081">
    <property type="entry name" value="Leu-bd"/>
</dbReference>
<dbReference type="InterPro" id="IPR028082">
    <property type="entry name" value="Peripla_BP_I"/>
</dbReference>
<dbReference type="SUPFAM" id="SSF53822">
    <property type="entry name" value="Periplasmic binding protein-like I"/>
    <property type="match status" value="1"/>
</dbReference>
<dbReference type="HOGENOM" id="CLU_027128_0_0_4"/>
<dbReference type="Gene3D" id="3.40.50.2300">
    <property type="match status" value="2"/>
</dbReference>
<feature type="chain" id="PRO_5002669223" evidence="5">
    <location>
        <begin position="29"/>
        <end position="397"/>
    </location>
</feature>
<keyword evidence="2" id="KW-0813">Transport</keyword>
<keyword evidence="3 5" id="KW-0732">Signal</keyword>
<sequence length="397" mass="42037">MKKSGLSVKVMTIAASLMLAAGAMSAHAQERKPCIGFSGAFTGAAAFSGLAVEMGAEVAIDEINAKGGVLGQKLSLVKYDDAGQPPKGVDNTRRVAMANNCIAILGGYHSGVALAQREAVEQIGIPYIGAFAAGTKIIEPDTGVNNWMFRVSAKDRWVAAYLSDVALAHSPGKKVAIFYENTGWGNGAAPDVKAALEARGVKPVAMETFNWGDQDMTAQLMRARDAGAEAIVMFGLDREGNQILRGMDKLNYKPAIASAWGLAGNLGELAGPLANGVFVFQTFSWMGKQDAKTAAVYDALAKKYKLKAPADLKAGSGTANAYDAIHILAKAIEAAGSFDRVKVRDALFNVQHRGLVANYAPAFGKSAEKHDAIQTKDYKLTAWHNGVLLPKDQTPYK</sequence>
<keyword evidence="8" id="KW-1185">Reference proteome</keyword>
<dbReference type="GO" id="GO:0006865">
    <property type="term" value="P:amino acid transport"/>
    <property type="evidence" value="ECO:0007669"/>
    <property type="project" value="UniProtKB-KW"/>
</dbReference>
<evidence type="ECO:0000259" key="6">
    <source>
        <dbReference type="Pfam" id="PF13458"/>
    </source>
</evidence>
<organism evidence="7 8">
    <name type="scientific">Herminiimonas arsenicoxydans</name>
    <dbReference type="NCBI Taxonomy" id="204773"/>
    <lineage>
        <taxon>Bacteria</taxon>
        <taxon>Pseudomonadati</taxon>
        <taxon>Pseudomonadota</taxon>
        <taxon>Betaproteobacteria</taxon>
        <taxon>Burkholderiales</taxon>
        <taxon>Oxalobacteraceae</taxon>
        <taxon>Herminiimonas</taxon>
    </lineage>
</organism>
<reference evidence="7 8" key="1">
    <citation type="journal article" date="2007" name="PLoS Genet.">
        <title>A tale of two oxidation states: bacterial colonization of arsenic-rich environments.</title>
        <authorList>
            <person name="Muller D."/>
            <person name="Medigue C."/>
            <person name="Koechler S."/>
            <person name="Barbe V."/>
            <person name="Barakat M."/>
            <person name="Talla E."/>
            <person name="Bonnefoy V."/>
            <person name="Krin E."/>
            <person name="Arsene-Ploetze F."/>
            <person name="Carapito C."/>
            <person name="Chandler M."/>
            <person name="Cournoyer B."/>
            <person name="Cruveiller S."/>
            <person name="Dossat C."/>
            <person name="Duval S."/>
            <person name="Heymann M."/>
            <person name="Leize E."/>
            <person name="Lieutaud A."/>
            <person name="Lievremont D."/>
            <person name="Makita Y."/>
            <person name="Mangenot S."/>
            <person name="Nitschke W."/>
            <person name="Ortet P."/>
            <person name="Perdrial N."/>
            <person name="Schoepp B."/>
            <person name="Siguier N."/>
            <person name="Simeonova D.D."/>
            <person name="Rouy Z."/>
            <person name="Segurens B."/>
            <person name="Turlin E."/>
            <person name="Vallenet D."/>
            <person name="Van Dorsselaer A."/>
            <person name="Weiss S."/>
            <person name="Weissenbach J."/>
            <person name="Lett M.C."/>
            <person name="Danchin A."/>
            <person name="Bertin P.N."/>
        </authorList>
    </citation>
    <scope>NUCLEOTIDE SEQUENCE [LARGE SCALE GENOMIC DNA]</scope>
    <source>
        <strain evidence="8">ULPAs1</strain>
    </source>
</reference>
<dbReference type="PANTHER" id="PTHR30483">
    <property type="entry name" value="LEUCINE-SPECIFIC-BINDING PROTEIN"/>
    <property type="match status" value="1"/>
</dbReference>
<dbReference type="Pfam" id="PF13458">
    <property type="entry name" value="Peripla_BP_6"/>
    <property type="match status" value="1"/>
</dbReference>
<dbReference type="KEGG" id="har:HEAR2682"/>
<dbReference type="EMBL" id="CU207211">
    <property type="protein sequence ID" value="CAL62804.1"/>
    <property type="molecule type" value="Genomic_DNA"/>
</dbReference>
<feature type="signal peptide" evidence="5">
    <location>
        <begin position="1"/>
        <end position="28"/>
    </location>
</feature>
<evidence type="ECO:0000256" key="3">
    <source>
        <dbReference type="ARBA" id="ARBA00022729"/>
    </source>
</evidence>
<dbReference type="InterPro" id="IPR051010">
    <property type="entry name" value="BCAA_transport"/>
</dbReference>
<dbReference type="PANTHER" id="PTHR30483:SF6">
    <property type="entry name" value="PERIPLASMIC BINDING PROTEIN OF ABC TRANSPORTER FOR NATURAL AMINO ACIDS"/>
    <property type="match status" value="1"/>
</dbReference>
<dbReference type="eggNOG" id="COG0683">
    <property type="taxonomic scope" value="Bacteria"/>
</dbReference>
<dbReference type="PRINTS" id="PR00337">
    <property type="entry name" value="LEUILEVALBP"/>
</dbReference>
<evidence type="ECO:0000313" key="7">
    <source>
        <dbReference type="EMBL" id="CAL62804.1"/>
    </source>
</evidence>
<evidence type="ECO:0000256" key="5">
    <source>
        <dbReference type="SAM" id="SignalP"/>
    </source>
</evidence>
<evidence type="ECO:0000313" key="8">
    <source>
        <dbReference type="Proteomes" id="UP000006697"/>
    </source>
</evidence>
<proteinExistence type="inferred from homology"/>
<name>A4G8G7_HERAR</name>
<protein>
    <submittedName>
        <fullName evidence="7">Leucine-, isoleucine-, valine-, threonine-, and alanine-binding protein BraC</fullName>
    </submittedName>
</protein>
<dbReference type="AlphaFoldDB" id="A4G8G7"/>
<dbReference type="Proteomes" id="UP000006697">
    <property type="component" value="Chromosome"/>
</dbReference>
<feature type="domain" description="Leucine-binding protein" evidence="6">
    <location>
        <begin position="35"/>
        <end position="356"/>
    </location>
</feature>
<dbReference type="InterPro" id="IPR000709">
    <property type="entry name" value="Leu_Ile_Val-bd"/>
</dbReference>
<evidence type="ECO:0000256" key="4">
    <source>
        <dbReference type="ARBA" id="ARBA00022970"/>
    </source>
</evidence>
<keyword evidence="4" id="KW-0029">Amino-acid transport</keyword>